<feature type="transmembrane region" description="Helical" evidence="9">
    <location>
        <begin position="293"/>
        <end position="312"/>
    </location>
</feature>
<dbReference type="InterPro" id="IPR038770">
    <property type="entry name" value="Na+/solute_symporter_sf"/>
</dbReference>
<feature type="transmembrane region" description="Helical" evidence="9">
    <location>
        <begin position="115"/>
        <end position="134"/>
    </location>
</feature>
<evidence type="ECO:0000256" key="1">
    <source>
        <dbReference type="ARBA" id="ARBA00004141"/>
    </source>
</evidence>
<evidence type="ECO:0000256" key="8">
    <source>
        <dbReference type="ARBA" id="ARBA00023136"/>
    </source>
</evidence>
<dbReference type="Gene3D" id="1.20.1530.20">
    <property type="match status" value="1"/>
</dbReference>
<comment type="similarity">
    <text evidence="2">Belongs to the monovalent cation:proton antiporter 2 (CPA2) transporter (TC 2.A.37) family.</text>
</comment>
<feature type="transmembrane region" description="Helical" evidence="9">
    <location>
        <begin position="356"/>
        <end position="379"/>
    </location>
</feature>
<name>A0ABR8X6G4_9MICO</name>
<proteinExistence type="inferred from homology"/>
<feature type="transmembrane region" description="Helical" evidence="9">
    <location>
        <begin position="33"/>
        <end position="52"/>
    </location>
</feature>
<feature type="transmembrane region" description="Helical" evidence="9">
    <location>
        <begin position="91"/>
        <end position="109"/>
    </location>
</feature>
<evidence type="ECO:0000259" key="10">
    <source>
        <dbReference type="Pfam" id="PF00999"/>
    </source>
</evidence>
<feature type="transmembrane region" description="Helical" evidence="9">
    <location>
        <begin position="333"/>
        <end position="350"/>
    </location>
</feature>
<feature type="transmembrane region" description="Helical" evidence="9">
    <location>
        <begin position="64"/>
        <end position="82"/>
    </location>
</feature>
<evidence type="ECO:0000256" key="6">
    <source>
        <dbReference type="ARBA" id="ARBA00022989"/>
    </source>
</evidence>
<keyword evidence="5 9" id="KW-0812">Transmembrane</keyword>
<keyword evidence="12" id="KW-1185">Reference proteome</keyword>
<dbReference type="Proteomes" id="UP000602532">
    <property type="component" value="Unassembled WGS sequence"/>
</dbReference>
<dbReference type="PANTHER" id="PTHR43562:SF1">
    <property type="entry name" value="NA(+)_H(+) ANTIPORTER YJBQ-RELATED"/>
    <property type="match status" value="1"/>
</dbReference>
<evidence type="ECO:0000313" key="12">
    <source>
        <dbReference type="Proteomes" id="UP000602532"/>
    </source>
</evidence>
<comment type="subcellular location">
    <subcellularLocation>
        <location evidence="1">Membrane</location>
        <topology evidence="1">Multi-pass membrane protein</topology>
    </subcellularLocation>
</comment>
<evidence type="ECO:0000256" key="9">
    <source>
        <dbReference type="SAM" id="Phobius"/>
    </source>
</evidence>
<feature type="transmembrane region" description="Helical" evidence="9">
    <location>
        <begin position="146"/>
        <end position="166"/>
    </location>
</feature>
<protein>
    <submittedName>
        <fullName evidence="11">Cation:proton antiporter</fullName>
    </submittedName>
</protein>
<sequence length="400" mass="41879">MDDLEPTLLIIPILGVLAPLAARGLARWVRVPIVVFELVLGILVGPSVLGWAQPDAFIDVLSEFGLAMLFFVAGSEIEFAAFRGRTGRRASLGWLLSLLIGVGLAWIFVPGEEAVIIGIALCSTALGTILPILRDAGELKTPFGKAIGAIGAVGEFGPLIAISVFLGGRAPGVSTVVLLLFVLLAGFAIWLALHVPRGAMHRFVNSTLHTSGQFAIRVVLVILAGLIAISVVLDLDILLGAFAAGIVWRLLMRDAAEPDRAAVESKVEALAFGFLVPVFFIYTGVTFDLEALIAQPILLLLLPVVLVVLFLVRGLPSMLAAPEGSTRRDRLSVALLGATALPIIVAVTAIGLDEGILSSAAAALLVGAGMLSVLLFPLVAMSIRGERRSGSTVPVEDDMA</sequence>
<feature type="transmembrane region" description="Helical" evidence="9">
    <location>
        <begin position="237"/>
        <end position="255"/>
    </location>
</feature>
<reference evidence="11 12" key="1">
    <citation type="submission" date="2020-08" db="EMBL/GenBank/DDBJ databases">
        <title>A Genomic Blueprint of the Chicken Gut Microbiome.</title>
        <authorList>
            <person name="Gilroy R."/>
            <person name="Ravi A."/>
            <person name="Getino M."/>
            <person name="Pursley I."/>
            <person name="Horton D.L."/>
            <person name="Alikhan N.-F."/>
            <person name="Baker D."/>
            <person name="Gharbi K."/>
            <person name="Hall N."/>
            <person name="Watson M."/>
            <person name="Adriaenssens E.M."/>
            <person name="Foster-Nyarko E."/>
            <person name="Jarju S."/>
            <person name="Secka A."/>
            <person name="Antonio M."/>
            <person name="Oren A."/>
            <person name="Chaudhuri R."/>
            <person name="La Ragione R.M."/>
            <person name="Hildebrand F."/>
            <person name="Pallen M.J."/>
        </authorList>
    </citation>
    <scope>NUCLEOTIDE SEQUENCE [LARGE SCALE GENOMIC DNA]</scope>
    <source>
        <strain evidence="11 12">Sa1CUA4</strain>
    </source>
</reference>
<evidence type="ECO:0000256" key="3">
    <source>
        <dbReference type="ARBA" id="ARBA00022448"/>
    </source>
</evidence>
<keyword evidence="7" id="KW-0406">Ion transport</keyword>
<gene>
    <name evidence="11" type="ORF">H9622_13955</name>
</gene>
<feature type="transmembrane region" description="Helical" evidence="9">
    <location>
        <begin position="172"/>
        <end position="193"/>
    </location>
</feature>
<evidence type="ECO:0000256" key="5">
    <source>
        <dbReference type="ARBA" id="ARBA00022692"/>
    </source>
</evidence>
<keyword evidence="8 9" id="KW-0472">Membrane</keyword>
<evidence type="ECO:0000256" key="7">
    <source>
        <dbReference type="ARBA" id="ARBA00023065"/>
    </source>
</evidence>
<dbReference type="InterPro" id="IPR006153">
    <property type="entry name" value="Cation/H_exchanger_TM"/>
</dbReference>
<feature type="transmembrane region" description="Helical" evidence="9">
    <location>
        <begin position="267"/>
        <end position="287"/>
    </location>
</feature>
<feature type="transmembrane region" description="Helical" evidence="9">
    <location>
        <begin position="6"/>
        <end position="26"/>
    </location>
</feature>
<organism evidence="11 12">
    <name type="scientific">Microbacterium gallinarum</name>
    <dbReference type="NCBI Taxonomy" id="2762209"/>
    <lineage>
        <taxon>Bacteria</taxon>
        <taxon>Bacillati</taxon>
        <taxon>Actinomycetota</taxon>
        <taxon>Actinomycetes</taxon>
        <taxon>Micrococcales</taxon>
        <taxon>Microbacteriaceae</taxon>
        <taxon>Microbacterium</taxon>
    </lineage>
</organism>
<feature type="transmembrane region" description="Helical" evidence="9">
    <location>
        <begin position="214"/>
        <end position="231"/>
    </location>
</feature>
<comment type="caution">
    <text evidence="11">The sequence shown here is derived from an EMBL/GenBank/DDBJ whole genome shotgun (WGS) entry which is preliminary data.</text>
</comment>
<dbReference type="RefSeq" id="WP_191767027.1">
    <property type="nucleotide sequence ID" value="NZ_JACSPM010000005.1"/>
</dbReference>
<keyword evidence="6 9" id="KW-1133">Transmembrane helix</keyword>
<dbReference type="Pfam" id="PF00999">
    <property type="entry name" value="Na_H_Exchanger"/>
    <property type="match status" value="1"/>
</dbReference>
<keyword evidence="3" id="KW-0813">Transport</keyword>
<dbReference type="PANTHER" id="PTHR43562">
    <property type="entry name" value="NAPA-TYPE SODIUM/HYDROGEN ANTIPORTER"/>
    <property type="match status" value="1"/>
</dbReference>
<evidence type="ECO:0000256" key="2">
    <source>
        <dbReference type="ARBA" id="ARBA00005551"/>
    </source>
</evidence>
<evidence type="ECO:0000313" key="11">
    <source>
        <dbReference type="EMBL" id="MBD8024687.1"/>
    </source>
</evidence>
<dbReference type="EMBL" id="JACSPM010000005">
    <property type="protein sequence ID" value="MBD8024687.1"/>
    <property type="molecule type" value="Genomic_DNA"/>
</dbReference>
<feature type="domain" description="Cation/H+ exchanger transmembrane" evidence="10">
    <location>
        <begin position="22"/>
        <end position="379"/>
    </location>
</feature>
<evidence type="ECO:0000256" key="4">
    <source>
        <dbReference type="ARBA" id="ARBA00022449"/>
    </source>
</evidence>
<accession>A0ABR8X6G4</accession>
<keyword evidence="4" id="KW-0050">Antiport</keyword>